<dbReference type="SMART" id="SM00645">
    <property type="entry name" value="Pept_C1"/>
    <property type="match status" value="1"/>
</dbReference>
<dbReference type="AlphaFoldDB" id="I7MIZ6"/>
<dbReference type="OrthoDB" id="190265at2759"/>
<dbReference type="Pfam" id="PF00112">
    <property type="entry name" value="Peptidase_C1"/>
    <property type="match status" value="1"/>
</dbReference>
<dbReference type="InterPro" id="IPR038765">
    <property type="entry name" value="Papain-like_cys_pep_sf"/>
</dbReference>
<dbReference type="InterPro" id="IPR013201">
    <property type="entry name" value="Prot_inhib_I29"/>
</dbReference>
<dbReference type="GO" id="GO:0006508">
    <property type="term" value="P:proteolysis"/>
    <property type="evidence" value="ECO:0007669"/>
    <property type="project" value="UniProtKB-KW"/>
</dbReference>
<keyword evidence="8" id="KW-1185">Reference proteome</keyword>
<feature type="domain" description="Cathepsin propeptide inhibitor" evidence="6">
    <location>
        <begin position="42"/>
        <end position="94"/>
    </location>
</feature>
<dbReference type="CDD" id="cd02248">
    <property type="entry name" value="Peptidase_C1A"/>
    <property type="match status" value="1"/>
</dbReference>
<dbReference type="KEGG" id="tet:TTHERM_00268060"/>
<evidence type="ECO:0000256" key="4">
    <source>
        <dbReference type="SAM" id="SignalP"/>
    </source>
</evidence>
<feature type="chain" id="PRO_5018536533" evidence="4">
    <location>
        <begin position="20"/>
        <end position="320"/>
    </location>
</feature>
<keyword evidence="2" id="KW-0865">Zymogen</keyword>
<dbReference type="STRING" id="312017.I7MIZ6"/>
<dbReference type="GO" id="GO:0008234">
    <property type="term" value="F:cysteine-type peptidase activity"/>
    <property type="evidence" value="ECO:0007669"/>
    <property type="project" value="InterPro"/>
</dbReference>
<dbReference type="PRINTS" id="PR00705">
    <property type="entry name" value="PAPAIN"/>
</dbReference>
<dbReference type="InterPro" id="IPR039417">
    <property type="entry name" value="Peptidase_C1A_papain-like"/>
</dbReference>
<dbReference type="SUPFAM" id="SSF54001">
    <property type="entry name" value="Cysteine proteinases"/>
    <property type="match status" value="1"/>
</dbReference>
<protein>
    <submittedName>
        <fullName evidence="7">Papain family cysteine protease</fullName>
    </submittedName>
</protein>
<keyword evidence="7" id="KW-0378">Hydrolase</keyword>
<dbReference type="GeneID" id="7843828"/>
<evidence type="ECO:0000256" key="3">
    <source>
        <dbReference type="ARBA" id="ARBA00023157"/>
    </source>
</evidence>
<dbReference type="PANTHER" id="PTHR12411">
    <property type="entry name" value="CYSTEINE PROTEASE FAMILY C1-RELATED"/>
    <property type="match status" value="1"/>
</dbReference>
<organism evidence="7 8">
    <name type="scientific">Tetrahymena thermophila (strain SB210)</name>
    <dbReference type="NCBI Taxonomy" id="312017"/>
    <lineage>
        <taxon>Eukaryota</taxon>
        <taxon>Sar</taxon>
        <taxon>Alveolata</taxon>
        <taxon>Ciliophora</taxon>
        <taxon>Intramacronucleata</taxon>
        <taxon>Oligohymenophorea</taxon>
        <taxon>Hymenostomatida</taxon>
        <taxon>Tetrahymenina</taxon>
        <taxon>Tetrahymenidae</taxon>
        <taxon>Tetrahymena</taxon>
    </lineage>
</organism>
<gene>
    <name evidence="7" type="ORF">TTHERM_00268060</name>
</gene>
<dbReference type="Proteomes" id="UP000009168">
    <property type="component" value="Unassembled WGS sequence"/>
</dbReference>
<name>I7MIZ6_TETTS</name>
<dbReference type="PROSITE" id="PS00139">
    <property type="entry name" value="THIOL_PROTEASE_CYS"/>
    <property type="match status" value="1"/>
</dbReference>
<keyword evidence="4" id="KW-0732">Signal</keyword>
<dbReference type="eggNOG" id="KOG1543">
    <property type="taxonomic scope" value="Eukaryota"/>
</dbReference>
<comment type="similarity">
    <text evidence="1">Belongs to the peptidase C1 family.</text>
</comment>
<keyword evidence="3" id="KW-1015">Disulfide bond</keyword>
<accession>I7MIZ6</accession>
<keyword evidence="7" id="KW-0645">Protease</keyword>
<evidence type="ECO:0000256" key="1">
    <source>
        <dbReference type="ARBA" id="ARBA00008455"/>
    </source>
</evidence>
<feature type="domain" description="Peptidase C1A papain C-terminal" evidence="5">
    <location>
        <begin position="118"/>
        <end position="319"/>
    </location>
</feature>
<dbReference type="InterPro" id="IPR000668">
    <property type="entry name" value="Peptidase_C1A_C"/>
</dbReference>
<dbReference type="SMART" id="SM00848">
    <property type="entry name" value="Inhibitor_I29"/>
    <property type="match status" value="1"/>
</dbReference>
<evidence type="ECO:0000259" key="5">
    <source>
        <dbReference type="SMART" id="SM00645"/>
    </source>
</evidence>
<evidence type="ECO:0000313" key="7">
    <source>
        <dbReference type="EMBL" id="EAR95696.1"/>
    </source>
</evidence>
<sequence>MNKYLLLALAGTILLGATAFLVAKKHSAVSDIKIDEDVYTQWKIFKKTFGKKFADPDQEHYRIEVFAANLETIKNDKTGTLGITQFADLSQEEFKSIYLTLQVESSDVETAEYEVAADDVSINWVTAGKVTGVKNQGQCGSCWAFSTTGSFESALILANKADNTLNLSEQQLVDCSILNNGCNGGLMDRAFTYIKNHKLGTEAAYPYLAKKGKCQKVTGTQYSLKSFTDVKKGDTQDLLNSLQKQPVSIAVDASNWSLYTGGVFSNCSTGLNHGVLLVGYENNAWIVKNSWGTTWGEQGYIRLASGNTCGLANAASYPNV</sequence>
<dbReference type="FunFam" id="3.90.70.10:FF:000332">
    <property type="entry name" value="Cathepsin L1"/>
    <property type="match status" value="1"/>
</dbReference>
<dbReference type="Pfam" id="PF08246">
    <property type="entry name" value="Inhibitor_I29"/>
    <property type="match status" value="1"/>
</dbReference>
<dbReference type="HOGENOM" id="CLU_012184_1_0_1"/>
<dbReference type="RefSeq" id="XP_001015941.1">
    <property type="nucleotide sequence ID" value="XM_001015941.3"/>
</dbReference>
<feature type="signal peptide" evidence="4">
    <location>
        <begin position="1"/>
        <end position="19"/>
    </location>
</feature>
<evidence type="ECO:0000313" key="8">
    <source>
        <dbReference type="Proteomes" id="UP000009168"/>
    </source>
</evidence>
<evidence type="ECO:0000259" key="6">
    <source>
        <dbReference type="SMART" id="SM00848"/>
    </source>
</evidence>
<dbReference type="InParanoid" id="I7MIZ6"/>
<dbReference type="EMBL" id="GG662703">
    <property type="protein sequence ID" value="EAR95696.1"/>
    <property type="molecule type" value="Genomic_DNA"/>
</dbReference>
<evidence type="ECO:0000256" key="2">
    <source>
        <dbReference type="ARBA" id="ARBA00023145"/>
    </source>
</evidence>
<reference evidence="8" key="1">
    <citation type="journal article" date="2006" name="PLoS Biol.">
        <title>Macronuclear genome sequence of the ciliate Tetrahymena thermophila, a model eukaryote.</title>
        <authorList>
            <person name="Eisen J.A."/>
            <person name="Coyne R.S."/>
            <person name="Wu M."/>
            <person name="Wu D."/>
            <person name="Thiagarajan M."/>
            <person name="Wortman J.R."/>
            <person name="Badger J.H."/>
            <person name="Ren Q."/>
            <person name="Amedeo P."/>
            <person name="Jones K.M."/>
            <person name="Tallon L.J."/>
            <person name="Delcher A.L."/>
            <person name="Salzberg S.L."/>
            <person name="Silva J.C."/>
            <person name="Haas B.J."/>
            <person name="Majoros W.H."/>
            <person name="Farzad M."/>
            <person name="Carlton J.M."/>
            <person name="Smith R.K. Jr."/>
            <person name="Garg J."/>
            <person name="Pearlman R.E."/>
            <person name="Karrer K.M."/>
            <person name="Sun L."/>
            <person name="Manning G."/>
            <person name="Elde N.C."/>
            <person name="Turkewitz A.P."/>
            <person name="Asai D.J."/>
            <person name="Wilkes D.E."/>
            <person name="Wang Y."/>
            <person name="Cai H."/>
            <person name="Collins K."/>
            <person name="Stewart B.A."/>
            <person name="Lee S.R."/>
            <person name="Wilamowska K."/>
            <person name="Weinberg Z."/>
            <person name="Ruzzo W.L."/>
            <person name="Wloga D."/>
            <person name="Gaertig J."/>
            <person name="Frankel J."/>
            <person name="Tsao C.-C."/>
            <person name="Gorovsky M.A."/>
            <person name="Keeling P.J."/>
            <person name="Waller R.F."/>
            <person name="Patron N.J."/>
            <person name="Cherry J.M."/>
            <person name="Stover N.A."/>
            <person name="Krieger C.J."/>
            <person name="del Toro C."/>
            <person name="Ryder H.F."/>
            <person name="Williamson S.C."/>
            <person name="Barbeau R.A."/>
            <person name="Hamilton E.P."/>
            <person name="Orias E."/>
        </authorList>
    </citation>
    <scope>NUCLEOTIDE SEQUENCE [LARGE SCALE GENOMIC DNA]</scope>
    <source>
        <strain evidence="8">SB210</strain>
    </source>
</reference>
<proteinExistence type="inferred from homology"/>
<dbReference type="MEROPS" id="C01.A54"/>
<dbReference type="OMA" id="AGKRYWI"/>
<dbReference type="InterPro" id="IPR013128">
    <property type="entry name" value="Peptidase_C1A"/>
</dbReference>
<dbReference type="InterPro" id="IPR000169">
    <property type="entry name" value="Pept_cys_AS"/>
</dbReference>
<dbReference type="Gene3D" id="3.90.70.10">
    <property type="entry name" value="Cysteine proteinases"/>
    <property type="match status" value="1"/>
</dbReference>